<keyword evidence="2" id="KW-1185">Reference proteome</keyword>
<accession>A0ACC1IUJ7</accession>
<comment type="caution">
    <text evidence="1">The sequence shown here is derived from an EMBL/GenBank/DDBJ whole genome shotgun (WGS) entry which is preliminary data.</text>
</comment>
<organism evidence="1 2">
    <name type="scientific">Kickxella alabastrina</name>
    <dbReference type="NCBI Taxonomy" id="61397"/>
    <lineage>
        <taxon>Eukaryota</taxon>
        <taxon>Fungi</taxon>
        <taxon>Fungi incertae sedis</taxon>
        <taxon>Zoopagomycota</taxon>
        <taxon>Kickxellomycotina</taxon>
        <taxon>Kickxellomycetes</taxon>
        <taxon>Kickxellales</taxon>
        <taxon>Kickxellaceae</taxon>
        <taxon>Kickxella</taxon>
    </lineage>
</organism>
<evidence type="ECO:0000313" key="2">
    <source>
        <dbReference type="Proteomes" id="UP001150581"/>
    </source>
</evidence>
<sequence>MNLGILYRSFNRTDSLNTHIARPCLYRWYVTGLLSLPLTKVSSVQELIVVVKDAMKAYSEFNTRIDIVHRNLMPDVIRFHYLEGGRVKGMLADFAQVYNSKLCAVDKEKNIATSPPFMSVNMIERNSTPITKLDDWESLINVPIWMGLQGLNHLAVGTETEAEKRARLSLFKEQDENAGWSVPRNNRMFLDSEANFSRILDGSNKHVLGYEMLWSLLKDLRAALIENNGYNEDCAGAEIRDKICGELGTADDKTTDILLLIDPFKVHPKFRGFHCPEIVESA</sequence>
<dbReference type="Proteomes" id="UP001150581">
    <property type="component" value="Unassembled WGS sequence"/>
</dbReference>
<protein>
    <submittedName>
        <fullName evidence="1">Uncharacterized protein</fullName>
    </submittedName>
</protein>
<gene>
    <name evidence="1" type="ORF">LPJ66_000955</name>
</gene>
<dbReference type="EMBL" id="JANBPG010000040">
    <property type="protein sequence ID" value="KAJ1901173.1"/>
    <property type="molecule type" value="Genomic_DNA"/>
</dbReference>
<proteinExistence type="predicted"/>
<name>A0ACC1IUJ7_9FUNG</name>
<reference evidence="1" key="1">
    <citation type="submission" date="2022-07" db="EMBL/GenBank/DDBJ databases">
        <title>Phylogenomic reconstructions and comparative analyses of Kickxellomycotina fungi.</title>
        <authorList>
            <person name="Reynolds N.K."/>
            <person name="Stajich J.E."/>
            <person name="Barry K."/>
            <person name="Grigoriev I.V."/>
            <person name="Crous P."/>
            <person name="Smith M.E."/>
        </authorList>
    </citation>
    <scope>NUCLEOTIDE SEQUENCE</scope>
    <source>
        <strain evidence="1">Benny 63K</strain>
    </source>
</reference>
<evidence type="ECO:0000313" key="1">
    <source>
        <dbReference type="EMBL" id="KAJ1901173.1"/>
    </source>
</evidence>